<dbReference type="RefSeq" id="WP_108430832.1">
    <property type="nucleotide sequence ID" value="NZ_CP026947.1"/>
</dbReference>
<evidence type="ECO:0000313" key="4">
    <source>
        <dbReference type="EMBL" id="PWC02749.1"/>
    </source>
</evidence>
<evidence type="ECO:0000256" key="1">
    <source>
        <dbReference type="SAM" id="MobiDB-lite"/>
    </source>
</evidence>
<keyword evidence="2" id="KW-1133">Transmembrane helix</keyword>
<dbReference type="InterPro" id="IPR046253">
    <property type="entry name" value="DUF6286"/>
</dbReference>
<dbReference type="KEGG" id="cyz:C3B44_01700"/>
<name>A0A2U1T9S9_9CORY</name>
<accession>A0A2U1T9S9</accession>
<dbReference type="Proteomes" id="UP000244989">
    <property type="component" value="Unassembled WGS sequence"/>
</dbReference>
<feature type="domain" description="DUF6286" evidence="3">
    <location>
        <begin position="81"/>
        <end position="169"/>
    </location>
</feature>
<evidence type="ECO:0000256" key="2">
    <source>
        <dbReference type="SAM" id="Phobius"/>
    </source>
</evidence>
<comment type="caution">
    <text evidence="4">The sequence shown here is derived from an EMBL/GenBank/DDBJ whole genome shotgun (WGS) entry which is preliminary data.</text>
</comment>
<feature type="region of interest" description="Disordered" evidence="1">
    <location>
        <begin position="173"/>
        <end position="213"/>
    </location>
</feature>
<dbReference type="AlphaFoldDB" id="A0A2U1T9S9"/>
<dbReference type="OrthoDB" id="5197468at2"/>
<protein>
    <recommendedName>
        <fullName evidence="3">DUF6286 domain-containing protein</fullName>
    </recommendedName>
</protein>
<keyword evidence="5" id="KW-1185">Reference proteome</keyword>
<evidence type="ECO:0000259" key="3">
    <source>
        <dbReference type="Pfam" id="PF19803"/>
    </source>
</evidence>
<feature type="transmembrane region" description="Helical" evidence="2">
    <location>
        <begin position="70"/>
        <end position="91"/>
    </location>
</feature>
<dbReference type="EMBL" id="QEEZ01000001">
    <property type="protein sequence ID" value="PWC02749.1"/>
    <property type="molecule type" value="Genomic_DNA"/>
</dbReference>
<gene>
    <name evidence="4" type="ORF">DF222_00430</name>
</gene>
<feature type="compositionally biased region" description="Basic and acidic residues" evidence="1">
    <location>
        <begin position="204"/>
        <end position="213"/>
    </location>
</feature>
<dbReference type="Pfam" id="PF19803">
    <property type="entry name" value="DUF6286"/>
    <property type="match status" value="1"/>
</dbReference>
<reference evidence="5" key="1">
    <citation type="submission" date="2018-04" db="EMBL/GenBank/DDBJ databases">
        <authorList>
            <person name="Liu S."/>
            <person name="Wang Z."/>
            <person name="Li J."/>
        </authorList>
    </citation>
    <scope>NUCLEOTIDE SEQUENCE [LARGE SCALE GENOMIC DNA]</scope>
    <source>
        <strain evidence="5">2189</strain>
    </source>
</reference>
<evidence type="ECO:0000313" key="5">
    <source>
        <dbReference type="Proteomes" id="UP000244989"/>
    </source>
</evidence>
<keyword evidence="2" id="KW-0472">Membrane</keyword>
<sequence length="213" mass="22976">MSADTDATTAAEQHPAGSPQVRGWSILFALLLLALAGVLIREAVVIYASPAGWEPWIAALPEQLVSLDNVWVGVIGVAAVILGILLIIAAFKPRRRRYERLEAPRAPIWARPVDIARYTTSTAKRVPGVLAASTYARKKKVKVQATVVQVTDGLEERITSELDRELERTFGPGFTVTTSVRPAGVDDGVSPAGQPEQVEAPETSAEKKEQSNE</sequence>
<keyword evidence="2" id="KW-0812">Transmembrane</keyword>
<proteinExistence type="predicted"/>
<feature type="transmembrane region" description="Helical" evidence="2">
    <location>
        <begin position="26"/>
        <end position="50"/>
    </location>
</feature>
<organism evidence="4 5">
    <name type="scientific">Corynebacterium yudongzhengii</name>
    <dbReference type="NCBI Taxonomy" id="2080740"/>
    <lineage>
        <taxon>Bacteria</taxon>
        <taxon>Bacillati</taxon>
        <taxon>Actinomycetota</taxon>
        <taxon>Actinomycetes</taxon>
        <taxon>Mycobacteriales</taxon>
        <taxon>Corynebacteriaceae</taxon>
        <taxon>Corynebacterium</taxon>
    </lineage>
</organism>